<dbReference type="AlphaFoldDB" id="A0AAU9D315"/>
<accession>A0AAU9D315</accession>
<evidence type="ECO:0000313" key="3">
    <source>
        <dbReference type="Proteomes" id="UP001348817"/>
    </source>
</evidence>
<protein>
    <recommendedName>
        <fullName evidence="4">DUF4249 domain-containing protein</fullName>
    </recommendedName>
</protein>
<dbReference type="EMBL" id="AP025316">
    <property type="protein sequence ID" value="BDD11992.1"/>
    <property type="molecule type" value="Genomic_DNA"/>
</dbReference>
<evidence type="ECO:0000313" key="2">
    <source>
        <dbReference type="EMBL" id="BDD11992.1"/>
    </source>
</evidence>
<gene>
    <name evidence="2" type="ORF">FUAX_44240</name>
</gene>
<evidence type="ECO:0000256" key="1">
    <source>
        <dbReference type="SAM" id="Phobius"/>
    </source>
</evidence>
<feature type="transmembrane region" description="Helical" evidence="1">
    <location>
        <begin position="32"/>
        <end position="51"/>
    </location>
</feature>
<dbReference type="KEGG" id="fax:FUAX_44240"/>
<name>A0AAU9D315_9BACT</name>
<geneLocation type="plasmid" evidence="2 3">
    <name>pFA2</name>
</geneLocation>
<organism evidence="2 3">
    <name type="scientific">Fulvitalea axinellae</name>
    <dbReference type="NCBI Taxonomy" id="1182444"/>
    <lineage>
        <taxon>Bacteria</taxon>
        <taxon>Pseudomonadati</taxon>
        <taxon>Bacteroidota</taxon>
        <taxon>Cytophagia</taxon>
        <taxon>Cytophagales</taxon>
        <taxon>Persicobacteraceae</taxon>
        <taxon>Fulvitalea</taxon>
    </lineage>
</organism>
<keyword evidence="2" id="KW-0614">Plasmid</keyword>
<keyword evidence="1" id="KW-1133">Transmembrane helix</keyword>
<dbReference type="InterPro" id="IPR025345">
    <property type="entry name" value="DUF4249"/>
</dbReference>
<reference evidence="2 3" key="1">
    <citation type="submission" date="2021-12" db="EMBL/GenBank/DDBJ databases">
        <title>Genome sequencing of bacteria with rrn-lacking chromosome and rrn-plasmid.</title>
        <authorList>
            <person name="Anda M."/>
            <person name="Iwasaki W."/>
        </authorList>
    </citation>
    <scope>NUCLEOTIDE SEQUENCE [LARGE SCALE GENOMIC DNA]</scope>
    <source>
        <strain evidence="2 3">DSM 100852</strain>
        <plasmid evidence="2 3">pFA2</plasmid>
    </source>
</reference>
<dbReference type="Pfam" id="PF14054">
    <property type="entry name" value="DUF4249"/>
    <property type="match status" value="1"/>
</dbReference>
<proteinExistence type="predicted"/>
<dbReference type="Proteomes" id="UP001348817">
    <property type="component" value="Plasmid pFA2"/>
</dbReference>
<evidence type="ECO:0008006" key="4">
    <source>
        <dbReference type="Google" id="ProtNLM"/>
    </source>
</evidence>
<keyword evidence="1" id="KW-0812">Transmembrane</keyword>
<keyword evidence="3" id="KW-1185">Reference proteome</keyword>
<keyword evidence="1" id="KW-0472">Membrane</keyword>
<sequence length="343" mass="39710">MPKGINTDIVMINRFKTFANSRLTTAIIRREYSFSFSLILIALYSLSALLFSCDLATDVEVDPEDLGITERKLTVLSVISPTDETIKVKVYKNLSLFGERREEEEAQEYADATVTISSGEITKEIPYLPSEKCYSLLASEFPIVEGKRYTLRVKSPLADATASCTVPKALEKVNLILTEDKEGRLTMLKASWEDNPDSEDFYALEARYRQFRTPQYGPENWYISHKRTIYPYDRERPFPIQDLNRVSSGMTETVAIYDRPYNHDKEWLELRVAVSRLDTHFGKYARWQNYAEIADLKNPFTEPSATYTNFDNAFGVFGAKSNSEWTYFNKFEKEYSERLNERD</sequence>